<dbReference type="Pfam" id="PF00076">
    <property type="entry name" value="RRM_1"/>
    <property type="match status" value="1"/>
</dbReference>
<dbReference type="Proteomes" id="UP000789595">
    <property type="component" value="Unassembled WGS sequence"/>
</dbReference>
<proteinExistence type="predicted"/>
<reference evidence="7" key="2">
    <citation type="submission" date="2021-11" db="EMBL/GenBank/DDBJ databases">
        <authorList>
            <consortium name="Genoscope - CEA"/>
            <person name="William W."/>
        </authorList>
    </citation>
    <scope>NUCLEOTIDE SEQUENCE</scope>
</reference>
<keyword evidence="8" id="KW-1185">Reference proteome</keyword>
<dbReference type="GO" id="GO:0003723">
    <property type="term" value="F:RNA binding"/>
    <property type="evidence" value="ECO:0007669"/>
    <property type="project" value="UniProtKB-UniRule"/>
</dbReference>
<organism evidence="6">
    <name type="scientific">Pelagomonas calceolata</name>
    <dbReference type="NCBI Taxonomy" id="35677"/>
    <lineage>
        <taxon>Eukaryota</taxon>
        <taxon>Sar</taxon>
        <taxon>Stramenopiles</taxon>
        <taxon>Ochrophyta</taxon>
        <taxon>Pelagophyceae</taxon>
        <taxon>Pelagomonadales</taxon>
        <taxon>Pelagomonadaceae</taxon>
        <taxon>Pelagomonas</taxon>
    </lineage>
</organism>
<protein>
    <recommendedName>
        <fullName evidence="5">RRM domain-containing protein</fullName>
    </recommendedName>
</protein>
<dbReference type="SUPFAM" id="SSF54928">
    <property type="entry name" value="RNA-binding domain, RBD"/>
    <property type="match status" value="1"/>
</dbReference>
<feature type="compositionally biased region" description="Low complexity" evidence="4">
    <location>
        <begin position="7"/>
        <end position="18"/>
    </location>
</feature>
<evidence type="ECO:0000259" key="5">
    <source>
        <dbReference type="PROSITE" id="PS50102"/>
    </source>
</evidence>
<dbReference type="PANTHER" id="PTHR23236">
    <property type="entry name" value="EUKARYOTIC TRANSLATION INITIATION FACTOR 4B/4H"/>
    <property type="match status" value="1"/>
</dbReference>
<feature type="compositionally biased region" description="Pro residues" evidence="4">
    <location>
        <begin position="19"/>
        <end position="33"/>
    </location>
</feature>
<accession>A0A7S3ZS12</accession>
<dbReference type="AlphaFoldDB" id="A0A7S3ZS12"/>
<dbReference type="InterPro" id="IPR012677">
    <property type="entry name" value="Nucleotide-bd_a/b_plait_sf"/>
</dbReference>
<evidence type="ECO:0000313" key="8">
    <source>
        <dbReference type="Proteomes" id="UP000789595"/>
    </source>
</evidence>
<keyword evidence="1" id="KW-0677">Repeat</keyword>
<feature type="region of interest" description="Disordered" evidence="4">
    <location>
        <begin position="1"/>
        <end position="52"/>
    </location>
</feature>
<dbReference type="InterPro" id="IPR035979">
    <property type="entry name" value="RBD_domain_sf"/>
</dbReference>
<name>A0A7S3ZS12_9STRA</name>
<feature type="compositionally biased region" description="Low complexity" evidence="4">
    <location>
        <begin position="113"/>
        <end position="128"/>
    </location>
</feature>
<dbReference type="OrthoDB" id="439808at2759"/>
<feature type="compositionally biased region" description="Low complexity" evidence="4">
    <location>
        <begin position="157"/>
        <end position="169"/>
    </location>
</feature>
<dbReference type="PANTHER" id="PTHR23236:SF119">
    <property type="entry name" value="NUCLEAR RNA-BINDING PROTEIN SART-3"/>
    <property type="match status" value="1"/>
</dbReference>
<evidence type="ECO:0000313" key="6">
    <source>
        <dbReference type="EMBL" id="CAE0691767.1"/>
    </source>
</evidence>
<sequence>MNNMAHLRGALPPGLRPGAAPPPPPPGMAPPPGIFAGRPRTGPGAPPPGVNVSREQLAAQAQFNRRGAAPSVLPGALSRAGGHGSLLAQYADPDGPAPPPMPKFVSAPPPKPSFLKKPPAGFGAPPKAQFHGAAPPPPDELRSQAPKPPPVAPKPKPTQTKPTSWAAATAPPPPPKPSFQTQQAPPAVEPPAEQPEAVKSVFCTNLAWAIDDDTMRDHFKDVGDITNIRWLEDRDTGKFRGMGVVAFADHATALKAVELKNESEVLGRTFYCQLHKPKPRTITVGRAMADARNANRPVYDGEDPVAASLALEAEILRDMPDVKERVERRESRSASMGERPRTRGAALPRFDATSCMSGSDIAYVIRSQMRPLETMDSYTDDYYCHKWNQRRLVGGQSVGDAGSSLVAPVWTETKEHAAARAAHMASDLKNVTRKWEEGNKVLGHVQKTNVARPRALLTVGDATSARDVDQKMPFTSAMWVARRACDSGSQALLELLEVRALGHATPNNSERFGEVFSACREKLENVARAIAHCDAHAFDLCDANVMFLLGAGPPPTIDASEPVEHSTKTAAVFSALMSLPKGVKLLARFARAMPATAAASPLLRAVLETPRALNDLYFVDHDEELHAALRADAFAARVPFKTLVALVDGLLAAPSLYELVQAGDDLAARPDAEPKLADEWKCMRE</sequence>
<feature type="compositionally biased region" description="Pro residues" evidence="4">
    <location>
        <begin position="95"/>
        <end position="112"/>
    </location>
</feature>
<gene>
    <name evidence="6" type="ORF">PCAL00307_LOCUS7203</name>
    <name evidence="7" type="ORF">PECAL_4P23010</name>
</gene>
<dbReference type="InterPro" id="IPR000504">
    <property type="entry name" value="RRM_dom"/>
</dbReference>
<dbReference type="PROSITE" id="PS50102">
    <property type="entry name" value="RRM"/>
    <property type="match status" value="1"/>
</dbReference>
<dbReference type="EMBL" id="HBIW01008488">
    <property type="protein sequence ID" value="CAE0691767.1"/>
    <property type="molecule type" value="Transcribed_RNA"/>
</dbReference>
<evidence type="ECO:0000256" key="4">
    <source>
        <dbReference type="SAM" id="MobiDB-lite"/>
    </source>
</evidence>
<feature type="region of interest" description="Disordered" evidence="4">
    <location>
        <begin position="64"/>
        <end position="195"/>
    </location>
</feature>
<reference evidence="6" key="1">
    <citation type="submission" date="2021-01" db="EMBL/GenBank/DDBJ databases">
        <authorList>
            <person name="Corre E."/>
            <person name="Pelletier E."/>
            <person name="Niang G."/>
            <person name="Scheremetjew M."/>
            <person name="Finn R."/>
            <person name="Kale V."/>
            <person name="Holt S."/>
            <person name="Cochrane G."/>
            <person name="Meng A."/>
            <person name="Brown T."/>
            <person name="Cohen L."/>
        </authorList>
    </citation>
    <scope>NUCLEOTIDE SEQUENCE</scope>
    <source>
        <strain evidence="6">CCMP1756</strain>
    </source>
</reference>
<dbReference type="Gene3D" id="3.30.70.330">
    <property type="match status" value="1"/>
</dbReference>
<dbReference type="EMBL" id="CAKKNE010000004">
    <property type="protein sequence ID" value="CAH0374987.1"/>
    <property type="molecule type" value="Genomic_DNA"/>
</dbReference>
<feature type="domain" description="RRM" evidence="5">
    <location>
        <begin position="199"/>
        <end position="289"/>
    </location>
</feature>
<dbReference type="SMART" id="SM00360">
    <property type="entry name" value="RRM"/>
    <property type="match status" value="1"/>
</dbReference>
<evidence type="ECO:0000256" key="2">
    <source>
        <dbReference type="ARBA" id="ARBA00022884"/>
    </source>
</evidence>
<evidence type="ECO:0000256" key="1">
    <source>
        <dbReference type="ARBA" id="ARBA00022737"/>
    </source>
</evidence>
<keyword evidence="2 3" id="KW-0694">RNA-binding</keyword>
<evidence type="ECO:0000256" key="3">
    <source>
        <dbReference type="PROSITE-ProRule" id="PRU00176"/>
    </source>
</evidence>
<evidence type="ECO:0000313" key="7">
    <source>
        <dbReference type="EMBL" id="CAH0374987.1"/>
    </source>
</evidence>
<feature type="region of interest" description="Disordered" evidence="4">
    <location>
        <begin position="324"/>
        <end position="343"/>
    </location>
</feature>
<feature type="compositionally biased region" description="Pro residues" evidence="4">
    <location>
        <begin position="146"/>
        <end position="156"/>
    </location>
</feature>